<keyword evidence="2" id="KW-1185">Reference proteome</keyword>
<gene>
    <name evidence="1" type="ORF">Pint_20905</name>
</gene>
<protein>
    <submittedName>
        <fullName evidence="1">Uncharacterized protein</fullName>
    </submittedName>
</protein>
<accession>A0ACC0XE99</accession>
<dbReference type="Proteomes" id="UP001163603">
    <property type="component" value="Chromosome 13"/>
</dbReference>
<reference evidence="2" key="1">
    <citation type="journal article" date="2023" name="G3 (Bethesda)">
        <title>Genome assembly and association tests identify interacting loci associated with vigor, precocity, and sex in interspecific pistachio rootstocks.</title>
        <authorList>
            <person name="Palmer W."/>
            <person name="Jacygrad E."/>
            <person name="Sagayaradj S."/>
            <person name="Cavanaugh K."/>
            <person name="Han R."/>
            <person name="Bertier L."/>
            <person name="Beede B."/>
            <person name="Kafkas S."/>
            <person name="Golino D."/>
            <person name="Preece J."/>
            <person name="Michelmore R."/>
        </authorList>
    </citation>
    <scope>NUCLEOTIDE SEQUENCE [LARGE SCALE GENOMIC DNA]</scope>
</reference>
<name>A0ACC0XE99_9ROSI</name>
<comment type="caution">
    <text evidence="1">The sequence shown here is derived from an EMBL/GenBank/DDBJ whole genome shotgun (WGS) entry which is preliminary data.</text>
</comment>
<evidence type="ECO:0000313" key="1">
    <source>
        <dbReference type="EMBL" id="KAJ0014583.1"/>
    </source>
</evidence>
<dbReference type="EMBL" id="CM047748">
    <property type="protein sequence ID" value="KAJ0014583.1"/>
    <property type="molecule type" value="Genomic_DNA"/>
</dbReference>
<evidence type="ECO:0000313" key="2">
    <source>
        <dbReference type="Proteomes" id="UP001163603"/>
    </source>
</evidence>
<sequence length="81" mass="9790">MCYRCSIKRTLVIYHMPKHLSELYQASLKEKEKNMKANFAYQNENRETNFVYQDDNFDHGLVDTTHLDVANFFENFEGRKY</sequence>
<proteinExistence type="predicted"/>
<organism evidence="1 2">
    <name type="scientific">Pistacia integerrima</name>
    <dbReference type="NCBI Taxonomy" id="434235"/>
    <lineage>
        <taxon>Eukaryota</taxon>
        <taxon>Viridiplantae</taxon>
        <taxon>Streptophyta</taxon>
        <taxon>Embryophyta</taxon>
        <taxon>Tracheophyta</taxon>
        <taxon>Spermatophyta</taxon>
        <taxon>Magnoliopsida</taxon>
        <taxon>eudicotyledons</taxon>
        <taxon>Gunneridae</taxon>
        <taxon>Pentapetalae</taxon>
        <taxon>rosids</taxon>
        <taxon>malvids</taxon>
        <taxon>Sapindales</taxon>
        <taxon>Anacardiaceae</taxon>
        <taxon>Pistacia</taxon>
    </lineage>
</organism>